<dbReference type="PANTHER" id="PTHR33194:SF4">
    <property type="entry name" value="CCHC-TYPE DOMAIN-CONTAINING PROTEIN"/>
    <property type="match status" value="1"/>
</dbReference>
<reference evidence="2" key="1">
    <citation type="journal article" date="2018" name="Nat. Microbiol.">
        <title>Leveraging single-cell genomics to expand the fungal tree of life.</title>
        <authorList>
            <person name="Ahrendt S.R."/>
            <person name="Quandt C.A."/>
            <person name="Ciobanu D."/>
            <person name="Clum A."/>
            <person name="Salamov A."/>
            <person name="Andreopoulos B."/>
            <person name="Cheng J.F."/>
            <person name="Woyke T."/>
            <person name="Pelin A."/>
            <person name="Henrissat B."/>
            <person name="Reynolds N.K."/>
            <person name="Benny G.L."/>
            <person name="Smith M.E."/>
            <person name="James T.Y."/>
            <person name="Grigoriev I.V."/>
        </authorList>
    </citation>
    <scope>NUCLEOTIDE SEQUENCE [LARGE SCALE GENOMIC DNA]</scope>
    <source>
        <strain evidence="2">Benny S71-1</strain>
    </source>
</reference>
<gene>
    <name evidence="1" type="ORF">SYNPS1DRAFT_22185</name>
</gene>
<dbReference type="EMBL" id="KZ989562">
    <property type="protein sequence ID" value="RKP25953.1"/>
    <property type="molecule type" value="Genomic_DNA"/>
</dbReference>
<dbReference type="Proteomes" id="UP000278143">
    <property type="component" value="Unassembled WGS sequence"/>
</dbReference>
<evidence type="ECO:0000313" key="2">
    <source>
        <dbReference type="Proteomes" id="UP000278143"/>
    </source>
</evidence>
<sequence>MSANSETEGEVPASTDGRATLRYSSTLRWPSVDVDALRGCLPAFAAPPIFRGLDHEDPMDWLEAYERAAHFNRWNNATKLYFVFFYLEETAYAWSQLDQQSRTASWHTGSAEQPGFVDQFCARFCTLGWVEKWGADLNGTFQGPDESVESFCFRVLRLCRRIDPDGEHGDLLQRQAIYRGVDQALAVAVKLQLSQPLDEMIEQLRCAEKIFSRPKRAPSREEDYFIMSY</sequence>
<name>A0A4P9Z0G7_9FUNG</name>
<dbReference type="PANTHER" id="PTHR33194">
    <property type="entry name" value="ZINC KNUCKLE DOMAINCONTAINING PROTEIN"/>
    <property type="match status" value="1"/>
</dbReference>
<dbReference type="OrthoDB" id="2444994at2759"/>
<protein>
    <recommendedName>
        <fullName evidence="3">Retrotransposon gag domain-containing protein</fullName>
    </recommendedName>
</protein>
<accession>A0A4P9Z0G7</accession>
<dbReference type="AlphaFoldDB" id="A0A4P9Z0G7"/>
<organism evidence="1 2">
    <name type="scientific">Syncephalis pseudoplumigaleata</name>
    <dbReference type="NCBI Taxonomy" id="1712513"/>
    <lineage>
        <taxon>Eukaryota</taxon>
        <taxon>Fungi</taxon>
        <taxon>Fungi incertae sedis</taxon>
        <taxon>Zoopagomycota</taxon>
        <taxon>Zoopagomycotina</taxon>
        <taxon>Zoopagomycetes</taxon>
        <taxon>Zoopagales</taxon>
        <taxon>Piptocephalidaceae</taxon>
        <taxon>Syncephalis</taxon>
    </lineage>
</organism>
<keyword evidence="2" id="KW-1185">Reference proteome</keyword>
<evidence type="ECO:0008006" key="3">
    <source>
        <dbReference type="Google" id="ProtNLM"/>
    </source>
</evidence>
<evidence type="ECO:0000313" key="1">
    <source>
        <dbReference type="EMBL" id="RKP25953.1"/>
    </source>
</evidence>
<proteinExistence type="predicted"/>